<dbReference type="Pfam" id="PF08242">
    <property type="entry name" value="Methyltransf_12"/>
    <property type="match status" value="1"/>
</dbReference>
<accession>A0ABW8AFS3</accession>
<organism evidence="2 3">
    <name type="scientific">Nonomuraea indica</name>
    <dbReference type="NCBI Taxonomy" id="1581193"/>
    <lineage>
        <taxon>Bacteria</taxon>
        <taxon>Bacillati</taxon>
        <taxon>Actinomycetota</taxon>
        <taxon>Actinomycetes</taxon>
        <taxon>Streptosporangiales</taxon>
        <taxon>Streptosporangiaceae</taxon>
        <taxon>Nonomuraea</taxon>
    </lineage>
</organism>
<evidence type="ECO:0000259" key="1">
    <source>
        <dbReference type="PROSITE" id="PS50011"/>
    </source>
</evidence>
<dbReference type="Proteomes" id="UP001612928">
    <property type="component" value="Unassembled WGS sequence"/>
</dbReference>
<reference evidence="2 3" key="1">
    <citation type="submission" date="2024-10" db="EMBL/GenBank/DDBJ databases">
        <title>The Natural Products Discovery Center: Release of the First 8490 Sequenced Strains for Exploring Actinobacteria Biosynthetic Diversity.</title>
        <authorList>
            <person name="Kalkreuter E."/>
            <person name="Kautsar S.A."/>
            <person name="Yang D."/>
            <person name="Bader C.D."/>
            <person name="Teijaro C.N."/>
            <person name="Fluegel L."/>
            <person name="Davis C.M."/>
            <person name="Simpson J.R."/>
            <person name="Lauterbach L."/>
            <person name="Steele A.D."/>
            <person name="Gui C."/>
            <person name="Meng S."/>
            <person name="Li G."/>
            <person name="Viehrig K."/>
            <person name="Ye F."/>
            <person name="Su P."/>
            <person name="Kiefer A.F."/>
            <person name="Nichols A."/>
            <person name="Cepeda A.J."/>
            <person name="Yan W."/>
            <person name="Fan B."/>
            <person name="Jiang Y."/>
            <person name="Adhikari A."/>
            <person name="Zheng C.-J."/>
            <person name="Schuster L."/>
            <person name="Cowan T.M."/>
            <person name="Smanski M.J."/>
            <person name="Chevrette M.G."/>
            <person name="De Carvalho L.P.S."/>
            <person name="Shen B."/>
        </authorList>
    </citation>
    <scope>NUCLEOTIDE SEQUENCE [LARGE SCALE GENOMIC DNA]</scope>
    <source>
        <strain evidence="2 3">NPDC049503</strain>
    </source>
</reference>
<dbReference type="CDD" id="cd05121">
    <property type="entry name" value="ABC1_ADCK3-like"/>
    <property type="match status" value="1"/>
</dbReference>
<dbReference type="PROSITE" id="PS50011">
    <property type="entry name" value="PROTEIN_KINASE_DOM"/>
    <property type="match status" value="1"/>
</dbReference>
<dbReference type="Pfam" id="PF03109">
    <property type="entry name" value="ABC1"/>
    <property type="match status" value="1"/>
</dbReference>
<protein>
    <submittedName>
        <fullName evidence="2">AarF/UbiB family protein</fullName>
    </submittedName>
</protein>
<name>A0ABW8AFS3_9ACTN</name>
<dbReference type="Pfam" id="PF21320">
    <property type="entry name" value="WHD_Rv2258c"/>
    <property type="match status" value="1"/>
</dbReference>
<dbReference type="SUPFAM" id="SSF46785">
    <property type="entry name" value="Winged helix' DNA-binding domain"/>
    <property type="match status" value="1"/>
</dbReference>
<dbReference type="InterPro" id="IPR036388">
    <property type="entry name" value="WH-like_DNA-bd_sf"/>
</dbReference>
<dbReference type="RefSeq" id="WP_397026097.1">
    <property type="nucleotide sequence ID" value="NZ_JBITMB010000015.1"/>
</dbReference>
<dbReference type="InterPro" id="IPR004147">
    <property type="entry name" value="ABC1_dom"/>
</dbReference>
<sequence>MSGKNMPAAGTADTAEGVDLPRPMAVVATAMVAAMLEFGSRTGLNAALAEGPSQAAELARATGGDARIAEEWLRSMVAAGLVSRDGPHHAWVPEVRPYIGGMMDIQPGVALFGALTRCVPAVAEAYHAGGALEDARYPQELAEAMQRMSAQWTRVILPDVWLPAVPGLVDALRAGGRVAEIGCASGETLETLATAFPEITADGFDLDERLTGAGNSRLAARGLAGRVSLRPLDATTALDGTYDLIVALSVLHDAADPPRLLRAAADALRPGGTLLVVESPPLTGPAAAMLLATSVLYCVPSTAARGGRALGTLGLTPDALTSVAAEAGLAPITTLPAVHPLVSAYAFGKADEAARGGAAPDDRRLGEQVALDHLPGVGRRRLAGRAVRLAARAAGASLHIGSMWVLDRLRSGTVRAQERATRRLVRHLERMGPTYVKFGQMLASRADLFPAHVTRRLAALHDDVTPMGTEEFARQLARAVRQEPRLGRLKVLDRCIGSGSIACVYEALDPDGGLLAVKLQREGVAESMSIDLALLTALTRVAERLPAAGGAPLADLVGYMSRALYGQIDFFREAAHLRRLAAGLARYDEITVPAVHGEYTCAAALVTDLVPGLANDPPAGVDPATRDRVASRVLDAVGSMIFKDGFVHCDLHPGNIYIRADGTVVILDAGYCVEMPETVQHALRDFFVNLALRNGLRCGEIMYDSAFPGGPPARHGAADRRAFAGAIAELVRAATEPGGRFDLADFGPRVFDAQNAFGVHPPADFAFPLMSLMIVEGTLRRWWPDLEIPGAAGVR</sequence>
<dbReference type="InterPro" id="IPR052402">
    <property type="entry name" value="ADCK_kinase"/>
</dbReference>
<dbReference type="EMBL" id="JBITMB010000015">
    <property type="protein sequence ID" value="MFI7445619.1"/>
    <property type="molecule type" value="Genomic_DNA"/>
</dbReference>
<dbReference type="CDD" id="cd02440">
    <property type="entry name" value="AdoMet_MTases"/>
    <property type="match status" value="1"/>
</dbReference>
<dbReference type="PANTHER" id="PTHR45890">
    <property type="entry name" value="AARF DOMAIN CONTAINING KINASE 2 (PREDICTED)"/>
    <property type="match status" value="1"/>
</dbReference>
<dbReference type="SMART" id="SM00220">
    <property type="entry name" value="S_TKc"/>
    <property type="match status" value="1"/>
</dbReference>
<dbReference type="SUPFAM" id="SSF53335">
    <property type="entry name" value="S-adenosyl-L-methionine-dependent methyltransferases"/>
    <property type="match status" value="1"/>
</dbReference>
<dbReference type="Gene3D" id="3.40.50.150">
    <property type="entry name" value="Vaccinia Virus protein VP39"/>
    <property type="match status" value="1"/>
</dbReference>
<dbReference type="InterPro" id="IPR011009">
    <property type="entry name" value="Kinase-like_dom_sf"/>
</dbReference>
<evidence type="ECO:0000313" key="3">
    <source>
        <dbReference type="Proteomes" id="UP001612928"/>
    </source>
</evidence>
<keyword evidence="3" id="KW-1185">Reference proteome</keyword>
<comment type="caution">
    <text evidence="2">The sequence shown here is derived from an EMBL/GenBank/DDBJ whole genome shotgun (WGS) entry which is preliminary data.</text>
</comment>
<dbReference type="InterPro" id="IPR029063">
    <property type="entry name" value="SAM-dependent_MTases_sf"/>
</dbReference>
<dbReference type="SUPFAM" id="SSF56112">
    <property type="entry name" value="Protein kinase-like (PK-like)"/>
    <property type="match status" value="1"/>
</dbReference>
<dbReference type="Gene3D" id="1.10.510.10">
    <property type="entry name" value="Transferase(Phosphotransferase) domain 1"/>
    <property type="match status" value="1"/>
</dbReference>
<dbReference type="InterPro" id="IPR048711">
    <property type="entry name" value="WHD_Rv2258c"/>
</dbReference>
<gene>
    <name evidence="2" type="ORF">ACIBP5_37105</name>
</gene>
<feature type="domain" description="Protein kinase" evidence="1">
    <location>
        <begin position="490"/>
        <end position="795"/>
    </location>
</feature>
<dbReference type="InterPro" id="IPR036390">
    <property type="entry name" value="WH_DNA-bd_sf"/>
</dbReference>
<dbReference type="PANTHER" id="PTHR45890:SF1">
    <property type="entry name" value="AARF DOMAIN CONTAINING KINASE 2"/>
    <property type="match status" value="1"/>
</dbReference>
<evidence type="ECO:0000313" key="2">
    <source>
        <dbReference type="EMBL" id="MFI7445619.1"/>
    </source>
</evidence>
<dbReference type="InterPro" id="IPR000719">
    <property type="entry name" value="Prot_kinase_dom"/>
</dbReference>
<dbReference type="InterPro" id="IPR013217">
    <property type="entry name" value="Methyltransf_12"/>
</dbReference>
<proteinExistence type="predicted"/>
<dbReference type="Gene3D" id="1.10.10.10">
    <property type="entry name" value="Winged helix-like DNA-binding domain superfamily/Winged helix DNA-binding domain"/>
    <property type="match status" value="1"/>
</dbReference>